<keyword evidence="2" id="KW-1133">Transmembrane helix</keyword>
<evidence type="ECO:0000256" key="1">
    <source>
        <dbReference type="SAM" id="Coils"/>
    </source>
</evidence>
<feature type="transmembrane region" description="Helical" evidence="2">
    <location>
        <begin position="338"/>
        <end position="360"/>
    </location>
</feature>
<evidence type="ECO:0000256" key="2">
    <source>
        <dbReference type="SAM" id="Phobius"/>
    </source>
</evidence>
<proteinExistence type="predicted"/>
<evidence type="ECO:0000313" key="3">
    <source>
        <dbReference type="EMBL" id="OCL13220.1"/>
    </source>
</evidence>
<evidence type="ECO:0000313" key="4">
    <source>
        <dbReference type="Proteomes" id="UP000250140"/>
    </source>
</evidence>
<gene>
    <name evidence="3" type="ORF">AOQ84DRAFT_385566</name>
</gene>
<keyword evidence="4" id="KW-1185">Reference proteome</keyword>
<sequence length="412" mass="47302">MKRRFRRLPILDFGQECVIKLLEKNNGAWRENNTSLTDLEQKISSLHELCVIFAQAKQLKECQECRPRLSKLFQISSSFWAKHCKRSNGYFRSEDSYEGDDISGYNAWCRFQVKQILPHPGPDGKPYTWLNINIITRWVPTGQNIIISFDTPTALKMHFPDPILDNVGEDSTHDPYWIHLRLLEELTAFHDESVWSIRDLVRDTETKRSKAKALGNSLQPPNPDYLHLHEVARHAGHSTETLGVAVQTVETMITQHNLFIKERNSTNSRSNMIRNQTRSRLYYYSQMLQGQKARSEANKERLQNEITLAFNTVAQFDSGVSVQIGHAAQSDSAAMRTIAFLTLAFLPATFICAVFSMTFFNFTPGGPEQAEKWSVSDKIWIYWVVAVPLTGITVTSWAIWQRYFPVKPIGAR</sequence>
<dbReference type="Proteomes" id="UP000250140">
    <property type="component" value="Unassembled WGS sequence"/>
</dbReference>
<dbReference type="AlphaFoldDB" id="A0A8E2JXF5"/>
<protein>
    <submittedName>
        <fullName evidence="3">Uncharacterized protein</fullName>
    </submittedName>
</protein>
<dbReference type="Gene3D" id="1.20.58.340">
    <property type="entry name" value="Magnesium transport protein CorA, transmembrane region"/>
    <property type="match status" value="1"/>
</dbReference>
<dbReference type="OrthoDB" id="2830640at2759"/>
<keyword evidence="2" id="KW-0472">Membrane</keyword>
<keyword evidence="2" id="KW-0812">Transmembrane</keyword>
<feature type="transmembrane region" description="Helical" evidence="2">
    <location>
        <begin position="380"/>
        <end position="400"/>
    </location>
</feature>
<accession>A0A8E2JXF5</accession>
<organism evidence="3 4">
    <name type="scientific">Glonium stellatum</name>
    <dbReference type="NCBI Taxonomy" id="574774"/>
    <lineage>
        <taxon>Eukaryota</taxon>
        <taxon>Fungi</taxon>
        <taxon>Dikarya</taxon>
        <taxon>Ascomycota</taxon>
        <taxon>Pezizomycotina</taxon>
        <taxon>Dothideomycetes</taxon>
        <taxon>Pleosporomycetidae</taxon>
        <taxon>Gloniales</taxon>
        <taxon>Gloniaceae</taxon>
        <taxon>Glonium</taxon>
    </lineage>
</organism>
<dbReference type="EMBL" id="KV748764">
    <property type="protein sequence ID" value="OCL13220.1"/>
    <property type="molecule type" value="Genomic_DNA"/>
</dbReference>
<reference evidence="3 4" key="1">
    <citation type="journal article" date="2016" name="Nat. Commun.">
        <title>Ectomycorrhizal ecology is imprinted in the genome of the dominant symbiotic fungus Cenococcum geophilum.</title>
        <authorList>
            <consortium name="DOE Joint Genome Institute"/>
            <person name="Peter M."/>
            <person name="Kohler A."/>
            <person name="Ohm R.A."/>
            <person name="Kuo A."/>
            <person name="Krutzmann J."/>
            <person name="Morin E."/>
            <person name="Arend M."/>
            <person name="Barry K.W."/>
            <person name="Binder M."/>
            <person name="Choi C."/>
            <person name="Clum A."/>
            <person name="Copeland A."/>
            <person name="Grisel N."/>
            <person name="Haridas S."/>
            <person name="Kipfer T."/>
            <person name="LaButti K."/>
            <person name="Lindquist E."/>
            <person name="Lipzen A."/>
            <person name="Maire R."/>
            <person name="Meier B."/>
            <person name="Mihaltcheva S."/>
            <person name="Molinier V."/>
            <person name="Murat C."/>
            <person name="Poggeler S."/>
            <person name="Quandt C.A."/>
            <person name="Sperisen C."/>
            <person name="Tritt A."/>
            <person name="Tisserant E."/>
            <person name="Crous P.W."/>
            <person name="Henrissat B."/>
            <person name="Nehls U."/>
            <person name="Egli S."/>
            <person name="Spatafora J.W."/>
            <person name="Grigoriev I.V."/>
            <person name="Martin F.M."/>
        </authorList>
    </citation>
    <scope>NUCLEOTIDE SEQUENCE [LARGE SCALE GENOMIC DNA]</scope>
    <source>
        <strain evidence="3 4">CBS 207.34</strain>
    </source>
</reference>
<name>A0A8E2JXF5_9PEZI</name>
<feature type="coiled-coil region" evidence="1">
    <location>
        <begin position="285"/>
        <end position="312"/>
    </location>
</feature>
<keyword evidence="1" id="KW-0175">Coiled coil</keyword>